<dbReference type="Proteomes" id="UP001381693">
    <property type="component" value="Unassembled WGS sequence"/>
</dbReference>
<keyword evidence="2" id="KW-1185">Reference proteome</keyword>
<feature type="non-terminal residue" evidence="1">
    <location>
        <position position="76"/>
    </location>
</feature>
<accession>A0AAN8XGP3</accession>
<protein>
    <submittedName>
        <fullName evidence="1">Uncharacterized protein</fullName>
    </submittedName>
</protein>
<dbReference type="AlphaFoldDB" id="A0AAN8XGP3"/>
<organism evidence="1 2">
    <name type="scientific">Halocaridina rubra</name>
    <name type="common">Hawaiian red shrimp</name>
    <dbReference type="NCBI Taxonomy" id="373956"/>
    <lineage>
        <taxon>Eukaryota</taxon>
        <taxon>Metazoa</taxon>
        <taxon>Ecdysozoa</taxon>
        <taxon>Arthropoda</taxon>
        <taxon>Crustacea</taxon>
        <taxon>Multicrustacea</taxon>
        <taxon>Malacostraca</taxon>
        <taxon>Eumalacostraca</taxon>
        <taxon>Eucarida</taxon>
        <taxon>Decapoda</taxon>
        <taxon>Pleocyemata</taxon>
        <taxon>Caridea</taxon>
        <taxon>Atyoidea</taxon>
        <taxon>Atyidae</taxon>
        <taxon>Halocaridina</taxon>
    </lineage>
</organism>
<proteinExistence type="predicted"/>
<sequence>MLDSPTKGADYFNALCQAFSSMLQSGISDSPSTQVTIPDSSSTGPFNFSGLTHHLEKSTTLTSPTNDSRWTHLLLA</sequence>
<dbReference type="EMBL" id="JAXCGZ010008154">
    <property type="protein sequence ID" value="KAK7077899.1"/>
    <property type="molecule type" value="Genomic_DNA"/>
</dbReference>
<name>A0AAN8XGP3_HALRR</name>
<gene>
    <name evidence="1" type="ORF">SK128_014962</name>
</gene>
<reference evidence="1 2" key="1">
    <citation type="submission" date="2023-11" db="EMBL/GenBank/DDBJ databases">
        <title>Halocaridina rubra genome assembly.</title>
        <authorList>
            <person name="Smith C."/>
        </authorList>
    </citation>
    <scope>NUCLEOTIDE SEQUENCE [LARGE SCALE GENOMIC DNA]</scope>
    <source>
        <strain evidence="1">EP-1</strain>
        <tissue evidence="1">Whole</tissue>
    </source>
</reference>
<evidence type="ECO:0000313" key="2">
    <source>
        <dbReference type="Proteomes" id="UP001381693"/>
    </source>
</evidence>
<evidence type="ECO:0000313" key="1">
    <source>
        <dbReference type="EMBL" id="KAK7077899.1"/>
    </source>
</evidence>
<comment type="caution">
    <text evidence="1">The sequence shown here is derived from an EMBL/GenBank/DDBJ whole genome shotgun (WGS) entry which is preliminary data.</text>
</comment>